<dbReference type="Proteomes" id="UP000649753">
    <property type="component" value="Unassembled WGS sequence"/>
</dbReference>
<proteinExistence type="predicted"/>
<accession>A0A927MDY1</accession>
<evidence type="ECO:0000313" key="2">
    <source>
        <dbReference type="Proteomes" id="UP000649753"/>
    </source>
</evidence>
<reference evidence="1" key="1">
    <citation type="submission" date="2020-10" db="EMBL/GenBank/DDBJ databases">
        <title>Sequencing the genomes of 1000 actinobacteria strains.</title>
        <authorList>
            <person name="Klenk H.-P."/>
        </authorList>
    </citation>
    <scope>NUCLEOTIDE SEQUENCE</scope>
    <source>
        <strain evidence="1">DSM 46832</strain>
    </source>
</reference>
<dbReference type="AlphaFoldDB" id="A0A927MDY1"/>
<gene>
    <name evidence="1" type="ORF">H4W31_008470</name>
</gene>
<protein>
    <submittedName>
        <fullName evidence="1">Uncharacterized protein</fullName>
    </submittedName>
</protein>
<dbReference type="RefSeq" id="WP_225945953.1">
    <property type="nucleotide sequence ID" value="NZ_JADBEB010000001.1"/>
</dbReference>
<keyword evidence="2" id="KW-1185">Reference proteome</keyword>
<name>A0A927MDY1_9ACTN</name>
<organism evidence="1 2">
    <name type="scientific">Plantactinospora soyae</name>
    <dbReference type="NCBI Taxonomy" id="1544732"/>
    <lineage>
        <taxon>Bacteria</taxon>
        <taxon>Bacillati</taxon>
        <taxon>Actinomycetota</taxon>
        <taxon>Actinomycetes</taxon>
        <taxon>Micromonosporales</taxon>
        <taxon>Micromonosporaceae</taxon>
        <taxon>Plantactinospora</taxon>
    </lineage>
</organism>
<dbReference type="EMBL" id="JADBEB010000001">
    <property type="protein sequence ID" value="MBE1492832.1"/>
    <property type="molecule type" value="Genomic_DNA"/>
</dbReference>
<evidence type="ECO:0000313" key="1">
    <source>
        <dbReference type="EMBL" id="MBE1492832.1"/>
    </source>
</evidence>
<comment type="caution">
    <text evidence="1">The sequence shown here is derived from an EMBL/GenBank/DDBJ whole genome shotgun (WGS) entry which is preliminary data.</text>
</comment>
<sequence length="61" mass="6811">MQSEREWSARTQARTTGLIRLAGGAQADVRIDERDRDGHRIVELRGLELYGSRRTGGSRAA</sequence>